<sequence>MTYLLHPPRSYVVFATNHGTISHFLRHKHRWARFYTELTTLPDYISTSCIRELNDGTVGIEAEALDGEQMAEEIKQMAEEIKGLLMRDGDVEPDLRFAGRLFEPDAMSKASGDDHVWGWSGDTMDGAEFPYLLREQNPVLALLQALQTTPRCSIHLAATEYAPWLARNNNVCNMHA</sequence>
<gene>
    <name evidence="1" type="ORF">PTRG_09166</name>
</gene>
<dbReference type="KEGG" id="ptrr:6347454"/>
<dbReference type="EMBL" id="DS231624">
    <property type="protein sequence ID" value="EDU42217.1"/>
    <property type="molecule type" value="Genomic_DNA"/>
</dbReference>
<dbReference type="HOGENOM" id="CLU_1525949_0_0_1"/>
<dbReference type="OrthoDB" id="3798240at2759"/>
<dbReference type="Proteomes" id="UP000001471">
    <property type="component" value="Unassembled WGS sequence"/>
</dbReference>
<dbReference type="GeneID" id="6347454"/>
<proteinExistence type="predicted"/>
<accession>B2WGW0</accession>
<evidence type="ECO:0000313" key="2">
    <source>
        <dbReference type="Proteomes" id="UP000001471"/>
    </source>
</evidence>
<dbReference type="AlphaFoldDB" id="B2WGW0"/>
<evidence type="ECO:0000313" key="1">
    <source>
        <dbReference type="EMBL" id="EDU42217.1"/>
    </source>
</evidence>
<protein>
    <submittedName>
        <fullName evidence="1">Uncharacterized protein</fullName>
    </submittedName>
</protein>
<name>B2WGW0_PYRTR</name>
<reference evidence="2" key="1">
    <citation type="journal article" date="2013" name="G3 (Bethesda)">
        <title>Comparative genomics of a plant-pathogenic fungus, Pyrenophora tritici-repentis, reveals transduplication and the impact of repeat elements on pathogenicity and population divergence.</title>
        <authorList>
            <person name="Manning V.A."/>
            <person name="Pandelova I."/>
            <person name="Dhillon B."/>
            <person name="Wilhelm L.J."/>
            <person name="Goodwin S.B."/>
            <person name="Berlin A.M."/>
            <person name="Figueroa M."/>
            <person name="Freitag M."/>
            <person name="Hane J.K."/>
            <person name="Henrissat B."/>
            <person name="Holman W.H."/>
            <person name="Kodira C.D."/>
            <person name="Martin J."/>
            <person name="Oliver R.P."/>
            <person name="Robbertse B."/>
            <person name="Schackwitz W."/>
            <person name="Schwartz D.C."/>
            <person name="Spatafora J.W."/>
            <person name="Turgeon B.G."/>
            <person name="Yandava C."/>
            <person name="Young S."/>
            <person name="Zhou S."/>
            <person name="Zeng Q."/>
            <person name="Grigoriev I.V."/>
            <person name="Ma L.-J."/>
            <person name="Ciuffetti L.M."/>
        </authorList>
    </citation>
    <scope>NUCLEOTIDE SEQUENCE [LARGE SCALE GENOMIC DNA]</scope>
    <source>
        <strain evidence="2">Pt-1C-BFP</strain>
    </source>
</reference>
<organism evidence="1 2">
    <name type="scientific">Pyrenophora tritici-repentis (strain Pt-1C-BFP)</name>
    <name type="common">Wheat tan spot fungus</name>
    <name type="synonym">Drechslera tritici-repentis</name>
    <dbReference type="NCBI Taxonomy" id="426418"/>
    <lineage>
        <taxon>Eukaryota</taxon>
        <taxon>Fungi</taxon>
        <taxon>Dikarya</taxon>
        <taxon>Ascomycota</taxon>
        <taxon>Pezizomycotina</taxon>
        <taxon>Dothideomycetes</taxon>
        <taxon>Pleosporomycetidae</taxon>
        <taxon>Pleosporales</taxon>
        <taxon>Pleosporineae</taxon>
        <taxon>Pleosporaceae</taxon>
        <taxon>Pyrenophora</taxon>
    </lineage>
</organism>
<dbReference type="InParanoid" id="B2WGW0"/>